<dbReference type="RefSeq" id="WP_120470451.1">
    <property type="nucleotide sequence ID" value="NZ_RAYQ01000013.1"/>
</dbReference>
<dbReference type="EMBL" id="RAYQ01000013">
    <property type="protein sequence ID" value="RKI90701.1"/>
    <property type="molecule type" value="Genomic_DNA"/>
</dbReference>
<evidence type="ECO:0000256" key="5">
    <source>
        <dbReference type="PIRSR" id="PIRSR604450-51"/>
    </source>
</evidence>
<dbReference type="GO" id="GO:0009088">
    <property type="term" value="P:threonine biosynthetic process"/>
    <property type="evidence" value="ECO:0007669"/>
    <property type="project" value="UniProtKB-UniRule"/>
</dbReference>
<dbReference type="Gene3D" id="3.90.1380.10">
    <property type="entry name" value="Threonine synthase, N-terminal domain"/>
    <property type="match status" value="1"/>
</dbReference>
<dbReference type="Pfam" id="PF00291">
    <property type="entry name" value="PALP"/>
    <property type="match status" value="1"/>
</dbReference>
<dbReference type="InterPro" id="IPR029144">
    <property type="entry name" value="Thr_synth_N"/>
</dbReference>
<dbReference type="InterPro" id="IPR004450">
    <property type="entry name" value="Thr_synthase-like"/>
</dbReference>
<dbReference type="InterPro" id="IPR037158">
    <property type="entry name" value="Thr_synth_N_sf"/>
</dbReference>
<dbReference type="EC" id="4.2.3.1" evidence="4"/>
<feature type="modified residue" description="N6-(pyridoxal phosphate)lysine" evidence="5">
    <location>
        <position position="112"/>
    </location>
</feature>
<sequence length="495" mass="55191">MEILYNSTRSKENPVKASEAILKGLSEDGGLFVPERIPALDKNFTELSEMTYAETAYQVMKLYLTDFTEEELKGCIARAYDDKFDREEIAPLVEADGAFYLELFHGATVAFKDMALSILPHLMTVSAKKNHVKNEIVILTATSGDTGKAALSGFADVEGTRIIVFYPKCGVSPIQEKQMVTQKGKNTYVVGIHGNFDDAQSGVKEIFGDKELAAYMDEKGFQFSSANSINIGRLVPQIVYYVYSYAKLLKQSVIRDGEKINVVVPTGNFGNILAAFYAKQMGVPIDKLICASNENKVLYDFLRTGTYDRNREFVLTSSPSMDILISSNLERLIYHIAGNDPEKNKDLMKKLSQGGVYTITEEMRGKLSGFYGNYASEEETAKTIRGLYDRTGYVIDTHTAVASCVYEKYKEETKDAKTAVIASTASPYKFTRSVMEAIDCEHAQMGDFELADRLSELSKVKVPKAIEEIRTAPVVHDHVCGKTEMKKMVMNFLKI</sequence>
<reference evidence="8 9" key="1">
    <citation type="submission" date="2018-09" db="EMBL/GenBank/DDBJ databases">
        <title>Murine metabolic-syndrome-specific gut microbial biobank.</title>
        <authorList>
            <person name="Liu C."/>
        </authorList>
    </citation>
    <scope>NUCLEOTIDE SEQUENCE [LARGE SCALE GENOMIC DNA]</scope>
    <source>
        <strain evidence="8 9">0.1xD8-82</strain>
    </source>
</reference>
<dbReference type="AlphaFoldDB" id="A0A3A9AT18"/>
<dbReference type="PANTHER" id="PTHR43515:SF1">
    <property type="entry name" value="THREONINE SYNTHASE-LIKE 1"/>
    <property type="match status" value="1"/>
</dbReference>
<name>A0A3A9AT18_9FIRM</name>
<evidence type="ECO:0000256" key="3">
    <source>
        <dbReference type="ARBA" id="ARBA00022898"/>
    </source>
</evidence>
<dbReference type="PANTHER" id="PTHR43515">
    <property type="entry name" value="THREONINE SYNTHASE-LIKE 1"/>
    <property type="match status" value="1"/>
</dbReference>
<evidence type="ECO:0000256" key="4">
    <source>
        <dbReference type="NCBIfam" id="TIGR00260"/>
    </source>
</evidence>
<protein>
    <recommendedName>
        <fullName evidence="4">Threonine synthase</fullName>
        <ecNumber evidence="4">4.2.3.1</ecNumber>
    </recommendedName>
</protein>
<evidence type="ECO:0000313" key="8">
    <source>
        <dbReference type="EMBL" id="RKI90701.1"/>
    </source>
</evidence>
<dbReference type="Proteomes" id="UP000280696">
    <property type="component" value="Unassembled WGS sequence"/>
</dbReference>
<dbReference type="CDD" id="cd01560">
    <property type="entry name" value="Thr-synth_2"/>
    <property type="match status" value="1"/>
</dbReference>
<keyword evidence="8" id="KW-0456">Lyase</keyword>
<evidence type="ECO:0000313" key="9">
    <source>
        <dbReference type="Proteomes" id="UP000280696"/>
    </source>
</evidence>
<dbReference type="Gene3D" id="3.40.50.1100">
    <property type="match status" value="2"/>
</dbReference>
<organism evidence="8 9">
    <name type="scientific">Parablautia intestinalis</name>
    <dbReference type="NCBI Taxonomy" id="2320100"/>
    <lineage>
        <taxon>Bacteria</taxon>
        <taxon>Bacillati</taxon>
        <taxon>Bacillota</taxon>
        <taxon>Clostridia</taxon>
        <taxon>Lachnospirales</taxon>
        <taxon>Lachnospiraceae</taxon>
        <taxon>Parablautia</taxon>
    </lineage>
</organism>
<evidence type="ECO:0000259" key="6">
    <source>
        <dbReference type="Pfam" id="PF00291"/>
    </source>
</evidence>
<feature type="domain" description="Tryptophan synthase beta chain-like PALP" evidence="6">
    <location>
        <begin position="101"/>
        <end position="421"/>
    </location>
</feature>
<dbReference type="NCBIfam" id="TIGR00260">
    <property type="entry name" value="thrC"/>
    <property type="match status" value="1"/>
</dbReference>
<dbReference type="GO" id="GO:0004795">
    <property type="term" value="F:threonine synthase activity"/>
    <property type="evidence" value="ECO:0007669"/>
    <property type="project" value="UniProtKB-UniRule"/>
</dbReference>
<dbReference type="Pfam" id="PF14821">
    <property type="entry name" value="Thr_synth_N"/>
    <property type="match status" value="1"/>
</dbReference>
<accession>A0A3A9AT18</accession>
<gene>
    <name evidence="8" type="ORF">D7V94_13020</name>
</gene>
<comment type="caution">
    <text evidence="8">The sequence shown here is derived from an EMBL/GenBank/DDBJ whole genome shotgun (WGS) entry which is preliminary data.</text>
</comment>
<dbReference type="InterPro" id="IPR036052">
    <property type="entry name" value="TrpB-like_PALP_sf"/>
</dbReference>
<dbReference type="OrthoDB" id="9763107at2"/>
<evidence type="ECO:0000259" key="7">
    <source>
        <dbReference type="Pfam" id="PF14821"/>
    </source>
</evidence>
<dbReference type="GO" id="GO:0005737">
    <property type="term" value="C:cytoplasm"/>
    <property type="evidence" value="ECO:0007669"/>
    <property type="project" value="TreeGrafter"/>
</dbReference>
<evidence type="ECO:0000256" key="1">
    <source>
        <dbReference type="ARBA" id="ARBA00001933"/>
    </source>
</evidence>
<dbReference type="InterPro" id="IPR001926">
    <property type="entry name" value="TrpB-like_PALP"/>
</dbReference>
<comment type="similarity">
    <text evidence="2">Belongs to the threonine synthase family.</text>
</comment>
<feature type="domain" description="Threonine synthase N-terminal" evidence="7">
    <location>
        <begin position="5"/>
        <end position="80"/>
    </location>
</feature>
<keyword evidence="3 5" id="KW-0663">Pyridoxal phosphate</keyword>
<dbReference type="SUPFAM" id="SSF53686">
    <property type="entry name" value="Tryptophan synthase beta subunit-like PLP-dependent enzymes"/>
    <property type="match status" value="1"/>
</dbReference>
<proteinExistence type="inferred from homology"/>
<keyword evidence="9" id="KW-1185">Reference proteome</keyword>
<evidence type="ECO:0000256" key="2">
    <source>
        <dbReference type="ARBA" id="ARBA00005517"/>
    </source>
</evidence>
<comment type="cofactor">
    <cofactor evidence="1 5">
        <name>pyridoxal 5'-phosphate</name>
        <dbReference type="ChEBI" id="CHEBI:597326"/>
    </cofactor>
</comment>